<dbReference type="SUPFAM" id="SSF53850">
    <property type="entry name" value="Periplasmic binding protein-like II"/>
    <property type="match status" value="1"/>
</dbReference>
<dbReference type="CDD" id="cd05466">
    <property type="entry name" value="PBP2_LTTR_substrate"/>
    <property type="match status" value="1"/>
</dbReference>
<dbReference type="Pfam" id="PF03466">
    <property type="entry name" value="LysR_substrate"/>
    <property type="match status" value="1"/>
</dbReference>
<feature type="domain" description="HTH lysR-type" evidence="5">
    <location>
        <begin position="1"/>
        <end position="58"/>
    </location>
</feature>
<dbReference type="InterPro" id="IPR036388">
    <property type="entry name" value="WH-like_DNA-bd_sf"/>
</dbReference>
<evidence type="ECO:0000313" key="7">
    <source>
        <dbReference type="Proteomes" id="UP000260943"/>
    </source>
</evidence>
<sequence length="304" mass="33202">MELREIETFLAIVEQGTFSKAAEKLGYSQSAVTVQIKQLEHELGARLFDRVPRGAALTEQGRAFAFHANEIAGAARAARASVASAQAAPQDIAGVLRLGSVESVATAILPEVLVRFHSTCPRVQVIVTTAQRGRMIEGLRNNTIDLLLTMEGHVHQSGLVTRALRREQVVFVASPALLESVDEGAPAGRPLDAASLCELPFVLTERGESYRLELDRALSELDLHINPLIEAGNTETLVHLAERGVGATFVPRFSAQRELERGSLIEVTTQLAPVEMETQLIHHTGKWIAPHMRMFIEVLESLVK</sequence>
<dbReference type="PRINTS" id="PR00039">
    <property type="entry name" value="HTHLYSR"/>
</dbReference>
<dbReference type="Pfam" id="PF00126">
    <property type="entry name" value="HTH_1"/>
    <property type="match status" value="1"/>
</dbReference>
<comment type="caution">
    <text evidence="6">The sequence shown here is derived from an EMBL/GenBank/DDBJ whole genome shotgun (WGS) entry which is preliminary data.</text>
</comment>
<evidence type="ECO:0000256" key="1">
    <source>
        <dbReference type="ARBA" id="ARBA00009437"/>
    </source>
</evidence>
<keyword evidence="4" id="KW-0804">Transcription</keyword>
<evidence type="ECO:0000256" key="3">
    <source>
        <dbReference type="ARBA" id="ARBA00023125"/>
    </source>
</evidence>
<dbReference type="EMBL" id="QSRJ01000003">
    <property type="protein sequence ID" value="RGL11113.1"/>
    <property type="molecule type" value="Genomic_DNA"/>
</dbReference>
<dbReference type="PANTHER" id="PTHR30126">
    <property type="entry name" value="HTH-TYPE TRANSCRIPTIONAL REGULATOR"/>
    <property type="match status" value="1"/>
</dbReference>
<protein>
    <submittedName>
        <fullName evidence="6">LysR family transcriptional regulator</fullName>
    </submittedName>
</protein>
<evidence type="ECO:0000256" key="2">
    <source>
        <dbReference type="ARBA" id="ARBA00023015"/>
    </source>
</evidence>
<comment type="similarity">
    <text evidence="1">Belongs to the LysR transcriptional regulatory family.</text>
</comment>
<dbReference type="Proteomes" id="UP000260943">
    <property type="component" value="Unassembled WGS sequence"/>
</dbReference>
<dbReference type="Gene3D" id="1.10.10.10">
    <property type="entry name" value="Winged helix-like DNA-binding domain superfamily/Winged helix DNA-binding domain"/>
    <property type="match status" value="1"/>
</dbReference>
<dbReference type="FunFam" id="1.10.10.10:FF:000001">
    <property type="entry name" value="LysR family transcriptional regulator"/>
    <property type="match status" value="1"/>
</dbReference>
<dbReference type="AlphaFoldDB" id="A0A3E4QW99"/>
<dbReference type="InterPro" id="IPR036390">
    <property type="entry name" value="WH_DNA-bd_sf"/>
</dbReference>
<dbReference type="GO" id="GO:0003700">
    <property type="term" value="F:DNA-binding transcription factor activity"/>
    <property type="evidence" value="ECO:0007669"/>
    <property type="project" value="InterPro"/>
</dbReference>
<name>A0A3E4QW99_9ACTN</name>
<accession>A0A3E4QW99</accession>
<gene>
    <name evidence="6" type="ORF">DXC81_03020</name>
</gene>
<evidence type="ECO:0000259" key="5">
    <source>
        <dbReference type="PROSITE" id="PS50931"/>
    </source>
</evidence>
<dbReference type="Gene3D" id="3.40.190.290">
    <property type="match status" value="1"/>
</dbReference>
<dbReference type="PROSITE" id="PS50931">
    <property type="entry name" value="HTH_LYSR"/>
    <property type="match status" value="1"/>
</dbReference>
<dbReference type="PANTHER" id="PTHR30126:SF39">
    <property type="entry name" value="HTH-TYPE TRANSCRIPTIONAL REGULATOR CYSL"/>
    <property type="match status" value="1"/>
</dbReference>
<dbReference type="SUPFAM" id="SSF46785">
    <property type="entry name" value="Winged helix' DNA-binding domain"/>
    <property type="match status" value="1"/>
</dbReference>
<evidence type="ECO:0000313" key="6">
    <source>
        <dbReference type="EMBL" id="RGL11113.1"/>
    </source>
</evidence>
<organism evidence="6 7">
    <name type="scientific">Collinsella tanakaei</name>
    <dbReference type="NCBI Taxonomy" id="626935"/>
    <lineage>
        <taxon>Bacteria</taxon>
        <taxon>Bacillati</taxon>
        <taxon>Actinomycetota</taxon>
        <taxon>Coriobacteriia</taxon>
        <taxon>Coriobacteriales</taxon>
        <taxon>Coriobacteriaceae</taxon>
        <taxon>Collinsella</taxon>
    </lineage>
</organism>
<keyword evidence="3" id="KW-0238">DNA-binding</keyword>
<keyword evidence="2" id="KW-0805">Transcription regulation</keyword>
<dbReference type="InterPro" id="IPR005119">
    <property type="entry name" value="LysR_subst-bd"/>
</dbReference>
<reference evidence="6 7" key="1">
    <citation type="submission" date="2018-08" db="EMBL/GenBank/DDBJ databases">
        <title>A genome reference for cultivated species of the human gut microbiota.</title>
        <authorList>
            <person name="Zou Y."/>
            <person name="Xue W."/>
            <person name="Luo G."/>
        </authorList>
    </citation>
    <scope>NUCLEOTIDE SEQUENCE [LARGE SCALE GENOMIC DNA]</scope>
    <source>
        <strain evidence="6 7">TF08-14</strain>
    </source>
</reference>
<evidence type="ECO:0000256" key="4">
    <source>
        <dbReference type="ARBA" id="ARBA00023163"/>
    </source>
</evidence>
<dbReference type="InterPro" id="IPR000847">
    <property type="entry name" value="LysR_HTH_N"/>
</dbReference>
<dbReference type="RefSeq" id="WP_117679129.1">
    <property type="nucleotide sequence ID" value="NZ_JAQCWE010000009.1"/>
</dbReference>
<dbReference type="GO" id="GO:0000976">
    <property type="term" value="F:transcription cis-regulatory region binding"/>
    <property type="evidence" value="ECO:0007669"/>
    <property type="project" value="TreeGrafter"/>
</dbReference>
<proteinExistence type="inferred from homology"/>